<organism evidence="15">
    <name type="scientific">Graphocephala atropunctata</name>
    <dbReference type="NCBI Taxonomy" id="36148"/>
    <lineage>
        <taxon>Eukaryota</taxon>
        <taxon>Metazoa</taxon>
        <taxon>Ecdysozoa</taxon>
        <taxon>Arthropoda</taxon>
        <taxon>Hexapoda</taxon>
        <taxon>Insecta</taxon>
        <taxon>Pterygota</taxon>
        <taxon>Neoptera</taxon>
        <taxon>Paraneoptera</taxon>
        <taxon>Hemiptera</taxon>
        <taxon>Auchenorrhyncha</taxon>
        <taxon>Membracoidea</taxon>
        <taxon>Cicadellidae</taxon>
        <taxon>Cicadellinae</taxon>
        <taxon>Cicadellini</taxon>
        <taxon>Graphocephala</taxon>
    </lineage>
</organism>
<dbReference type="Pfam" id="PF00008">
    <property type="entry name" value="EGF"/>
    <property type="match status" value="1"/>
</dbReference>
<evidence type="ECO:0000256" key="8">
    <source>
        <dbReference type="ARBA" id="ARBA00023136"/>
    </source>
</evidence>
<evidence type="ECO:0000256" key="12">
    <source>
        <dbReference type="RuleBase" id="RU004357"/>
    </source>
</evidence>
<evidence type="ECO:0000256" key="9">
    <source>
        <dbReference type="ARBA" id="ARBA00023157"/>
    </source>
</evidence>
<feature type="disulfide bond" evidence="11">
    <location>
        <begin position="162"/>
        <end position="171"/>
    </location>
</feature>
<dbReference type="PROSITE" id="PS00022">
    <property type="entry name" value="EGF_1"/>
    <property type="match status" value="1"/>
</dbReference>
<evidence type="ECO:0000313" key="15">
    <source>
        <dbReference type="EMBL" id="JAT12658.1"/>
    </source>
</evidence>
<dbReference type="AlphaFoldDB" id="A0A1B6KMH5"/>
<dbReference type="InterPro" id="IPR000233">
    <property type="entry name" value="Cadherin_Y-type_LIR"/>
</dbReference>
<accession>A0A1B6KMH5</accession>
<comment type="caution">
    <text evidence="11">Lacks conserved residue(s) required for the propagation of feature annotation.</text>
</comment>
<feature type="domain" description="EGF-like" evidence="14">
    <location>
        <begin position="134"/>
        <end position="172"/>
    </location>
</feature>
<evidence type="ECO:0000256" key="3">
    <source>
        <dbReference type="ARBA" id="ARBA00022692"/>
    </source>
</evidence>
<dbReference type="InterPro" id="IPR000742">
    <property type="entry name" value="EGF"/>
</dbReference>
<dbReference type="SUPFAM" id="SSF49899">
    <property type="entry name" value="Concanavalin A-like lectins/glucanases"/>
    <property type="match status" value="1"/>
</dbReference>
<dbReference type="GO" id="GO:0007156">
    <property type="term" value="P:homophilic cell adhesion via plasma membrane adhesion molecules"/>
    <property type="evidence" value="ECO:0007669"/>
    <property type="project" value="InterPro"/>
</dbReference>
<dbReference type="SMART" id="SM00181">
    <property type="entry name" value="EGF"/>
    <property type="match status" value="2"/>
</dbReference>
<evidence type="ECO:0000256" key="13">
    <source>
        <dbReference type="SAM" id="Phobius"/>
    </source>
</evidence>
<keyword evidence="4" id="KW-0732">Signal</keyword>
<dbReference type="Pfam" id="PF01049">
    <property type="entry name" value="CADH_Y-type_LIR"/>
    <property type="match status" value="1"/>
</dbReference>
<dbReference type="GO" id="GO:0016477">
    <property type="term" value="P:cell migration"/>
    <property type="evidence" value="ECO:0007669"/>
    <property type="project" value="TreeGrafter"/>
</dbReference>
<evidence type="ECO:0000256" key="1">
    <source>
        <dbReference type="ARBA" id="ARBA00004167"/>
    </source>
</evidence>
<reference evidence="15" key="1">
    <citation type="submission" date="2015-11" db="EMBL/GenBank/DDBJ databases">
        <title>De novo transcriptome assembly of four potential Pierce s Disease insect vectors from Arizona vineyards.</title>
        <authorList>
            <person name="Tassone E.E."/>
        </authorList>
    </citation>
    <scope>NUCLEOTIDE SEQUENCE</scope>
</reference>
<feature type="non-terminal residue" evidence="15">
    <location>
        <position position="1"/>
    </location>
</feature>
<feature type="disulfide bond" evidence="11">
    <location>
        <begin position="143"/>
        <end position="160"/>
    </location>
</feature>
<feature type="transmembrane region" description="Helical" evidence="13">
    <location>
        <begin position="182"/>
        <end position="207"/>
    </location>
</feature>
<comment type="subcellular location">
    <subcellularLocation>
        <location evidence="1">Membrane</location>
        <topology evidence="1">Single-pass membrane protein</topology>
    </subcellularLocation>
</comment>
<dbReference type="Gene3D" id="4.10.900.10">
    <property type="entry name" value="TCF3-CBD (Catenin binding domain)"/>
    <property type="match status" value="1"/>
</dbReference>
<keyword evidence="10" id="KW-0325">Glycoprotein</keyword>
<dbReference type="GO" id="GO:0005509">
    <property type="term" value="F:calcium ion binding"/>
    <property type="evidence" value="ECO:0007669"/>
    <property type="project" value="InterPro"/>
</dbReference>
<proteinExistence type="predicted"/>
<evidence type="ECO:0000259" key="14">
    <source>
        <dbReference type="PROSITE" id="PS50026"/>
    </source>
</evidence>
<evidence type="ECO:0000256" key="4">
    <source>
        <dbReference type="ARBA" id="ARBA00022729"/>
    </source>
</evidence>
<keyword evidence="9 11" id="KW-1015">Disulfide bond</keyword>
<dbReference type="SUPFAM" id="SSF57196">
    <property type="entry name" value="EGF/Laminin"/>
    <property type="match status" value="2"/>
</dbReference>
<name>A0A1B6KMH5_9HEMI</name>
<dbReference type="SMART" id="SM00179">
    <property type="entry name" value="EGF_CA"/>
    <property type="match status" value="2"/>
</dbReference>
<keyword evidence="8 13" id="KW-0472">Membrane</keyword>
<evidence type="ECO:0000256" key="5">
    <source>
        <dbReference type="ARBA" id="ARBA00022737"/>
    </source>
</evidence>
<dbReference type="InterPro" id="IPR039808">
    <property type="entry name" value="Cadherin"/>
</dbReference>
<dbReference type="PROSITE" id="PS01186">
    <property type="entry name" value="EGF_2"/>
    <property type="match status" value="1"/>
</dbReference>
<dbReference type="GO" id="GO:0009887">
    <property type="term" value="P:animal organ morphogenesis"/>
    <property type="evidence" value="ECO:0007669"/>
    <property type="project" value="UniProtKB-ARBA"/>
</dbReference>
<dbReference type="PANTHER" id="PTHR24027:SF438">
    <property type="entry name" value="CADHERIN 23"/>
    <property type="match status" value="1"/>
</dbReference>
<keyword evidence="6" id="KW-0106">Calcium</keyword>
<dbReference type="Gene3D" id="2.10.25.10">
    <property type="entry name" value="Laminin"/>
    <property type="match status" value="2"/>
</dbReference>
<dbReference type="EMBL" id="GEBQ01027319">
    <property type="protein sequence ID" value="JAT12658.1"/>
    <property type="molecule type" value="Transcribed_RNA"/>
</dbReference>
<comment type="function">
    <text evidence="12">Cadherins are calcium-dependent cell adhesion proteins.</text>
</comment>
<dbReference type="CDD" id="cd00054">
    <property type="entry name" value="EGF_CA"/>
    <property type="match status" value="1"/>
</dbReference>
<dbReference type="GO" id="GO:0045296">
    <property type="term" value="F:cadherin binding"/>
    <property type="evidence" value="ECO:0007669"/>
    <property type="project" value="TreeGrafter"/>
</dbReference>
<keyword evidence="7 13" id="KW-1133">Transmembrane helix</keyword>
<dbReference type="FunFam" id="2.10.25.10:FF:000185">
    <property type="entry name" value="basement membrane-specific heparan sulfate proteoglycan core protein-like"/>
    <property type="match status" value="1"/>
</dbReference>
<evidence type="ECO:0000256" key="2">
    <source>
        <dbReference type="ARBA" id="ARBA00022536"/>
    </source>
</evidence>
<dbReference type="PANTHER" id="PTHR24027">
    <property type="entry name" value="CADHERIN-23"/>
    <property type="match status" value="1"/>
</dbReference>
<dbReference type="PROSITE" id="PS50026">
    <property type="entry name" value="EGF_3"/>
    <property type="match status" value="1"/>
</dbReference>
<protein>
    <recommendedName>
        <fullName evidence="14">EGF-like domain-containing protein</fullName>
    </recommendedName>
</protein>
<gene>
    <name evidence="15" type="ORF">g.7027</name>
</gene>
<keyword evidence="3 13" id="KW-0812">Transmembrane</keyword>
<keyword evidence="5" id="KW-0677">Repeat</keyword>
<dbReference type="GO" id="GO:0016342">
    <property type="term" value="C:catenin complex"/>
    <property type="evidence" value="ECO:0007669"/>
    <property type="project" value="TreeGrafter"/>
</dbReference>
<evidence type="ECO:0000256" key="11">
    <source>
        <dbReference type="PROSITE-ProRule" id="PRU00076"/>
    </source>
</evidence>
<dbReference type="GO" id="GO:0008013">
    <property type="term" value="F:beta-catenin binding"/>
    <property type="evidence" value="ECO:0007669"/>
    <property type="project" value="TreeGrafter"/>
</dbReference>
<sequence>VLRLDGGEGRRHNETFSLLGHQWLPVDKQEGVFAGGKVEYTGVRTFEVLADFHTGCIDDIRFNGYYLPLPPAVNGTQWGQATMARNLGRGCPSSNSCLSAICQDPFQCVDLWHDYECSCGEGRSISTDGKACVDRNECLDSPCQNRGICINQEPRSRYRCVCLEGFWGDNCELVQEPQTLKLGLGALATILGCLLVILVIVLALVMYNRRRDVPVKKARPEDDIRENIISYNDEGGGEDDMTGFSRSTLKVPLESCSQETIKMLELPCLQAVREYETEHDLLSYDDFRNYADEGSGSLASSLSSLGTDIDHKQREQQLSDTQAVKFHRVAEIYLKRDVQPS</sequence>
<evidence type="ECO:0000256" key="10">
    <source>
        <dbReference type="ARBA" id="ARBA00023180"/>
    </source>
</evidence>
<evidence type="ECO:0000256" key="7">
    <source>
        <dbReference type="ARBA" id="ARBA00022989"/>
    </source>
</evidence>
<keyword evidence="2 11" id="KW-0245">EGF-like domain</keyword>
<dbReference type="InterPro" id="IPR027397">
    <property type="entry name" value="Catenin-bd_sf"/>
</dbReference>
<dbReference type="InterPro" id="IPR001881">
    <property type="entry name" value="EGF-like_Ca-bd_dom"/>
</dbReference>
<dbReference type="InterPro" id="IPR013320">
    <property type="entry name" value="ConA-like_dom_sf"/>
</dbReference>
<evidence type="ECO:0000256" key="6">
    <source>
        <dbReference type="ARBA" id="ARBA00022837"/>
    </source>
</evidence>